<comment type="subcellular location">
    <subcellularLocation>
        <location evidence="1">Cell membrane</location>
        <topology evidence="1">Multi-pass membrane protein</topology>
    </subcellularLocation>
</comment>
<sequence length="176" mass="19938">MNLSTARSENRAKEVGVRKVTGAYRSLLIAQFLTEAILIASIGGVIALAAVWLCLPALNNLLGSKVALDFTSPMLMKPTLRNLKTLGDKAFWLERLLSLPFLYPVLASLPWQRIWPKSAKRKSESERSWGLLSFPSLACCPWSLPCWYLYRVWSPFLYRIGLPITFFCRCTVNVRL</sequence>
<reference evidence="8 9" key="1">
    <citation type="submission" date="2019-05" db="EMBL/GenBank/DDBJ databases">
        <authorList>
            <consortium name="Pathogen Informatics"/>
        </authorList>
    </citation>
    <scope>NUCLEOTIDE SEQUENCE [LARGE SCALE GENOMIC DNA]</scope>
    <source>
        <strain evidence="8 9">NCTC11429</strain>
    </source>
</reference>
<dbReference type="Pfam" id="PF02687">
    <property type="entry name" value="FtsX"/>
    <property type="match status" value="1"/>
</dbReference>
<dbReference type="GO" id="GO:0005886">
    <property type="term" value="C:plasma membrane"/>
    <property type="evidence" value="ECO:0007669"/>
    <property type="project" value="UniProtKB-SubCell"/>
</dbReference>
<evidence type="ECO:0000313" key="8">
    <source>
        <dbReference type="EMBL" id="VTR51800.1"/>
    </source>
</evidence>
<evidence type="ECO:0000256" key="6">
    <source>
        <dbReference type="SAM" id="Phobius"/>
    </source>
</evidence>
<dbReference type="InterPro" id="IPR003838">
    <property type="entry name" value="ABC3_permease_C"/>
</dbReference>
<evidence type="ECO:0000313" key="9">
    <source>
        <dbReference type="Proteomes" id="UP000308196"/>
    </source>
</evidence>
<keyword evidence="2" id="KW-1003">Cell membrane</keyword>
<feature type="domain" description="ABC3 transporter permease C-terminal" evidence="7">
    <location>
        <begin position="2"/>
        <end position="68"/>
    </location>
</feature>
<proteinExistence type="predicted"/>
<name>A0A4U9VW50_9SPHI</name>
<dbReference type="Proteomes" id="UP000308196">
    <property type="component" value="Chromosome"/>
</dbReference>
<protein>
    <submittedName>
        <fullName evidence="8">Acidobacterial duplicated orphan permease</fullName>
    </submittedName>
</protein>
<dbReference type="KEGG" id="stha:NCTC11429_04428"/>
<evidence type="ECO:0000256" key="1">
    <source>
        <dbReference type="ARBA" id="ARBA00004651"/>
    </source>
</evidence>
<dbReference type="EMBL" id="LR590484">
    <property type="protein sequence ID" value="VTR51800.1"/>
    <property type="molecule type" value="Genomic_DNA"/>
</dbReference>
<keyword evidence="3 6" id="KW-0812">Transmembrane</keyword>
<evidence type="ECO:0000259" key="7">
    <source>
        <dbReference type="Pfam" id="PF02687"/>
    </source>
</evidence>
<evidence type="ECO:0000256" key="3">
    <source>
        <dbReference type="ARBA" id="ARBA00022692"/>
    </source>
</evidence>
<keyword evidence="4 6" id="KW-1133">Transmembrane helix</keyword>
<feature type="transmembrane region" description="Helical" evidence="6">
    <location>
        <begin position="27"/>
        <end position="53"/>
    </location>
</feature>
<dbReference type="AlphaFoldDB" id="A0A4U9VW50"/>
<accession>A0A4U9VW50</accession>
<organism evidence="8 9">
    <name type="scientific">Sphingobacterium thalpophilum</name>
    <dbReference type="NCBI Taxonomy" id="259"/>
    <lineage>
        <taxon>Bacteria</taxon>
        <taxon>Pseudomonadati</taxon>
        <taxon>Bacteroidota</taxon>
        <taxon>Sphingobacteriia</taxon>
        <taxon>Sphingobacteriales</taxon>
        <taxon>Sphingobacteriaceae</taxon>
        <taxon>Sphingobacterium</taxon>
    </lineage>
</organism>
<evidence type="ECO:0000256" key="2">
    <source>
        <dbReference type="ARBA" id="ARBA00022475"/>
    </source>
</evidence>
<gene>
    <name evidence="8" type="ORF">NCTC11429_04428</name>
</gene>
<evidence type="ECO:0000256" key="5">
    <source>
        <dbReference type="ARBA" id="ARBA00023136"/>
    </source>
</evidence>
<dbReference type="STRING" id="1123265.GCA_000686625_03640"/>
<evidence type="ECO:0000256" key="4">
    <source>
        <dbReference type="ARBA" id="ARBA00022989"/>
    </source>
</evidence>
<keyword evidence="5 6" id="KW-0472">Membrane</keyword>